<comment type="caution">
    <text evidence="1">The sequence shown here is derived from an EMBL/GenBank/DDBJ whole genome shotgun (WGS) entry which is preliminary data.</text>
</comment>
<dbReference type="Proteomes" id="UP001183420">
    <property type="component" value="Unassembled WGS sequence"/>
</dbReference>
<accession>A0ABU2LSD3</accession>
<reference evidence="2" key="1">
    <citation type="submission" date="2023-07" db="EMBL/GenBank/DDBJ databases">
        <title>30 novel species of actinomycetes from the DSMZ collection.</title>
        <authorList>
            <person name="Nouioui I."/>
        </authorList>
    </citation>
    <scope>NUCLEOTIDE SEQUENCE [LARGE SCALE GENOMIC DNA]</scope>
    <source>
        <strain evidence="2">DSM 44918</strain>
    </source>
</reference>
<keyword evidence="2" id="KW-1185">Reference proteome</keyword>
<evidence type="ECO:0000313" key="1">
    <source>
        <dbReference type="EMBL" id="MDT0320500.1"/>
    </source>
</evidence>
<protein>
    <recommendedName>
        <fullName evidence="3">Hypervirulence associated protein TUDOR domain-containing protein</fullName>
    </recommendedName>
</protein>
<sequence>MKEDIRLRWGTHELIGEWVTDATGRVGRLEAVLEHVTGRTGQVVRIEAHLRPVDGSGWEWTTDANALTRAVPGGPPAR</sequence>
<dbReference type="EMBL" id="JAVREM010000025">
    <property type="protein sequence ID" value="MDT0320500.1"/>
    <property type="molecule type" value="Genomic_DNA"/>
</dbReference>
<dbReference type="RefSeq" id="WP_311600415.1">
    <property type="nucleotide sequence ID" value="NZ_JAVREM010000025.1"/>
</dbReference>
<gene>
    <name evidence="1" type="ORF">RNC47_19370</name>
</gene>
<evidence type="ECO:0008006" key="3">
    <source>
        <dbReference type="Google" id="ProtNLM"/>
    </source>
</evidence>
<organism evidence="1 2">
    <name type="scientific">Streptomyces millisiae</name>
    <dbReference type="NCBI Taxonomy" id="3075542"/>
    <lineage>
        <taxon>Bacteria</taxon>
        <taxon>Bacillati</taxon>
        <taxon>Actinomycetota</taxon>
        <taxon>Actinomycetes</taxon>
        <taxon>Kitasatosporales</taxon>
        <taxon>Streptomycetaceae</taxon>
        <taxon>Streptomyces</taxon>
    </lineage>
</organism>
<evidence type="ECO:0000313" key="2">
    <source>
        <dbReference type="Proteomes" id="UP001183420"/>
    </source>
</evidence>
<proteinExistence type="predicted"/>
<name>A0ABU2LSD3_9ACTN</name>